<feature type="transmembrane region" description="Helical" evidence="1">
    <location>
        <begin position="61"/>
        <end position="78"/>
    </location>
</feature>
<protein>
    <recommendedName>
        <fullName evidence="3">STE24 endopeptidase</fullName>
    </recommendedName>
</protein>
<reference evidence="2" key="2">
    <citation type="journal article" date="2010" name="Nature">
        <title>Comparative genomics reveals mobile pathogenicity chromosomes in Fusarium.</title>
        <authorList>
            <person name="Ma L.J."/>
            <person name="van der Does H.C."/>
            <person name="Borkovich K.A."/>
            <person name="Coleman J.J."/>
            <person name="Daboussi M.J."/>
            <person name="Di Pietro A."/>
            <person name="Dufresne M."/>
            <person name="Freitag M."/>
            <person name="Grabherr M."/>
            <person name="Henrissat B."/>
            <person name="Houterman P.M."/>
            <person name="Kang S."/>
            <person name="Shim W.B."/>
            <person name="Woloshuk C."/>
            <person name="Xie X."/>
            <person name="Xu J.R."/>
            <person name="Antoniw J."/>
            <person name="Baker S.E."/>
            <person name="Bluhm B.H."/>
            <person name="Breakspear A."/>
            <person name="Brown D.W."/>
            <person name="Butchko R.A."/>
            <person name="Chapman S."/>
            <person name="Coulson R."/>
            <person name="Coutinho P.M."/>
            <person name="Danchin E.G."/>
            <person name="Diener A."/>
            <person name="Gale L.R."/>
            <person name="Gardiner D.M."/>
            <person name="Goff S."/>
            <person name="Hammond-Kosack K.E."/>
            <person name="Hilburn K."/>
            <person name="Hua-Van A."/>
            <person name="Jonkers W."/>
            <person name="Kazan K."/>
            <person name="Kodira C.D."/>
            <person name="Koehrsen M."/>
            <person name="Kumar L."/>
            <person name="Lee Y.H."/>
            <person name="Li L."/>
            <person name="Manners J.M."/>
            <person name="Miranda-Saavedra D."/>
            <person name="Mukherjee M."/>
            <person name="Park G."/>
            <person name="Park J."/>
            <person name="Park S.Y."/>
            <person name="Proctor R.H."/>
            <person name="Regev A."/>
            <person name="Ruiz-Roldan M.C."/>
            <person name="Sain D."/>
            <person name="Sakthikumar S."/>
            <person name="Sykes S."/>
            <person name="Schwartz D.C."/>
            <person name="Turgeon B.G."/>
            <person name="Wapinski I."/>
            <person name="Yoder O."/>
            <person name="Young S."/>
            <person name="Zeng Q."/>
            <person name="Zhou S."/>
            <person name="Galagan J."/>
            <person name="Cuomo C.A."/>
            <person name="Kistler H.C."/>
            <person name="Rep M."/>
        </authorList>
    </citation>
    <scope>GENOME REANNOTATION</scope>
    <source>
        <strain evidence="2">PH-1 / ATCC MYA-4620 / FGSC 9075 / NRRL 31084</strain>
    </source>
</reference>
<proteinExistence type="predicted"/>
<evidence type="ECO:0000313" key="2">
    <source>
        <dbReference type="EnsemblFungi" id="CEF86974"/>
    </source>
</evidence>
<accession>A0A098E024</accession>
<evidence type="ECO:0008006" key="3">
    <source>
        <dbReference type="Google" id="ProtNLM"/>
    </source>
</evidence>
<evidence type="ECO:0000256" key="1">
    <source>
        <dbReference type="SAM" id="Phobius"/>
    </source>
</evidence>
<sequence length="137" mass="15551">MIPVLKTYQGSNFISDFTITLWLLSRLAVTHIHTSASPTGESYEEITMSTRLDNLLKSKNVVLFFGGVVSMAAAYTIWGNEGQGMFPPMPDPTGDPKTWSREECRLWLEKRNLHPDPKATKEELIERVVANMRIPRK</sequence>
<keyword evidence="1" id="KW-1133">Transmembrane helix</keyword>
<dbReference type="EMBL" id="HG970334">
    <property type="status" value="NOT_ANNOTATED_CDS"/>
    <property type="molecule type" value="Genomic_DNA"/>
</dbReference>
<gene>
    <name evidence="2" type="primary">FG05917.1</name>
</gene>
<reference evidence="2" key="1">
    <citation type="journal article" date="2007" name="Science">
        <title>The Fusarium graminearum genome reveals a link between localized polymorphism and pathogen specialization.</title>
        <authorList>
            <person name="Cuomo C.A."/>
            <person name="Gueldener U."/>
            <person name="Xu J.-R."/>
            <person name="Trail F."/>
            <person name="Turgeon B.G."/>
            <person name="Di Pietro A."/>
            <person name="Walton J.D."/>
            <person name="Ma L.-J."/>
            <person name="Baker S.E."/>
            <person name="Rep M."/>
            <person name="Adam G."/>
            <person name="Antoniw J."/>
            <person name="Baldwin T."/>
            <person name="Calvo S.E."/>
            <person name="Chang Y.-L."/>
            <person name="DeCaprio D."/>
            <person name="Gale L.R."/>
            <person name="Gnerre S."/>
            <person name="Goswami R.S."/>
            <person name="Hammond-Kosack K."/>
            <person name="Harris L.J."/>
            <person name="Hilburn K."/>
            <person name="Kennell J.C."/>
            <person name="Kroken S."/>
            <person name="Magnuson J.K."/>
            <person name="Mannhaupt G."/>
            <person name="Mauceli E.W."/>
            <person name="Mewes H.-W."/>
            <person name="Mitterbauer R."/>
            <person name="Muehlbauer G."/>
            <person name="Muensterkoetter M."/>
            <person name="Nelson D."/>
            <person name="O'Donnell K."/>
            <person name="Ouellet T."/>
            <person name="Qi W."/>
            <person name="Quesneville H."/>
            <person name="Roncero M.I.G."/>
            <person name="Seong K.-Y."/>
            <person name="Tetko I.V."/>
            <person name="Urban M."/>
            <person name="Waalwijk C."/>
            <person name="Ward T.J."/>
            <person name="Yao J."/>
            <person name="Birren B.W."/>
            <person name="Kistler H.C."/>
        </authorList>
    </citation>
    <scope>NUCLEOTIDE SEQUENCE [LARGE SCALE GENOMIC DNA]</scope>
    <source>
        <strain evidence="2">PH-1 / ATCC MYA-4620 / FGSC 9075 / NRRL 31084</strain>
    </source>
</reference>
<reference evidence="2" key="3">
    <citation type="submission" date="2017-01" db="UniProtKB">
        <authorList>
            <consortium name="EnsemblFungi"/>
        </authorList>
    </citation>
    <scope>IDENTIFICATION</scope>
    <source>
        <strain evidence="2">PH-1 / ATCC MYA-4620 / FGSC 9075 / NRRL 31084</strain>
    </source>
</reference>
<dbReference type="AlphaFoldDB" id="A0A098E024"/>
<organism evidence="2">
    <name type="scientific">Gibberella zeae (strain ATCC MYA-4620 / CBS 123657 / FGSC 9075 / NRRL 31084 / PH-1)</name>
    <name type="common">Wheat head blight fungus</name>
    <name type="synonym">Fusarium graminearum</name>
    <dbReference type="NCBI Taxonomy" id="229533"/>
    <lineage>
        <taxon>Eukaryota</taxon>
        <taxon>Fungi</taxon>
        <taxon>Dikarya</taxon>
        <taxon>Ascomycota</taxon>
        <taxon>Pezizomycotina</taxon>
        <taxon>Sordariomycetes</taxon>
        <taxon>Hypocreomycetidae</taxon>
        <taxon>Hypocreales</taxon>
        <taxon>Nectriaceae</taxon>
        <taxon>Fusarium</taxon>
    </lineage>
</organism>
<keyword evidence="1" id="KW-0472">Membrane</keyword>
<keyword evidence="1" id="KW-0812">Transmembrane</keyword>
<name>A0A098E024_GIBZE</name>
<dbReference type="EnsemblFungi" id="CEF86974">
    <property type="protein sequence ID" value="CEF86974"/>
    <property type="gene ID" value="FGRRES_05917_M"/>
</dbReference>
<accession>A0A0E0SKL1</accession>